<feature type="transmembrane region" description="Helical" evidence="7">
    <location>
        <begin position="484"/>
        <end position="508"/>
    </location>
</feature>
<dbReference type="PANTHER" id="PTHR31102">
    <property type="match status" value="1"/>
</dbReference>
<dbReference type="EMBL" id="CAXIEN010000001">
    <property type="protein sequence ID" value="CAL1260988.1"/>
    <property type="molecule type" value="Genomic_DNA"/>
</dbReference>
<evidence type="ECO:0000256" key="3">
    <source>
        <dbReference type="ARBA" id="ARBA00022692"/>
    </source>
</evidence>
<dbReference type="InterPro" id="IPR051843">
    <property type="entry name" value="CPA1_transporter"/>
</dbReference>
<organism evidence="9 10">
    <name type="scientific">Larinioides sclopetarius</name>
    <dbReference type="NCBI Taxonomy" id="280406"/>
    <lineage>
        <taxon>Eukaryota</taxon>
        <taxon>Metazoa</taxon>
        <taxon>Ecdysozoa</taxon>
        <taxon>Arthropoda</taxon>
        <taxon>Chelicerata</taxon>
        <taxon>Arachnida</taxon>
        <taxon>Araneae</taxon>
        <taxon>Araneomorphae</taxon>
        <taxon>Entelegynae</taxon>
        <taxon>Araneoidea</taxon>
        <taxon>Araneidae</taxon>
        <taxon>Larinioides</taxon>
    </lineage>
</organism>
<feature type="transmembrane region" description="Helical" evidence="7">
    <location>
        <begin position="236"/>
        <end position="254"/>
    </location>
</feature>
<sequence length="633" mass="68761">MPDDTLHHSFQSFSPCPDDGEDFLFFKKKSYAFLLMDGINVHKCWMKVIYLYCRCFQKICEKSRMYSSRYFKIRDERRPILSSSKMSVSSVESASPIKTTKREALVTSISTCPPITPLTTICALILLVALIYGTLWGLTGPMALPGGPIFGLFALVVVCYLGGQFMRILKLPTLVGMMVFGFVLRNVPHINVAKDIPEEWAGNIRNMALILILLRAGLEVDADVLKNNKSTCSKLIFIPFIAEFIAAGLSAYYLLNMPWIWSFLMASMLAAVSPAVVLPVMLKLQKKGIGVTNGVPTMVIAVAGIDDVLALSAFEVLLGVTFATGTLGWTIAQGPLEMLVGIIYGILLGVITWYIPNPDEKSTSVFRFLILCFGGMCVLFGSQALNWGAAGALGCICLPFVAAIRWKQKDWNDDNNPVGDALAFVWRIIEPFLFGLIGSEIRIDYLQPSIVGLGLATMFIGIAARMLAAFASAFSAGLTLKEQIFVTFAGLPKATVQAAIGPVALSLAKKLELGAEIEEFGIMILTTAVLSILIAAPLGATSIALLAPRLLERDVSGSVREKPKPDIPDTMVPMYDSHNSYHSYGTKDDGRLPSNSNDTSGKLPSISNDTSGKLPSISNETANSNNIYSIEKL</sequence>
<comment type="similarity">
    <text evidence="2">Belongs to the monovalent cation:proton antiporter 1 (CPA1) transporter (TC 2.A.36) family.</text>
</comment>
<feature type="domain" description="Cation/H+ exchanger transmembrane" evidence="8">
    <location>
        <begin position="155"/>
        <end position="533"/>
    </location>
</feature>
<feature type="transmembrane region" description="Helical" evidence="7">
    <location>
        <begin position="387"/>
        <end position="406"/>
    </location>
</feature>
<feature type="transmembrane region" description="Helical" evidence="7">
    <location>
        <begin position="520"/>
        <end position="547"/>
    </location>
</feature>
<dbReference type="Pfam" id="PF00999">
    <property type="entry name" value="Na_H_Exchanger"/>
    <property type="match status" value="1"/>
</dbReference>
<dbReference type="GO" id="GO:1902600">
    <property type="term" value="P:proton transmembrane transport"/>
    <property type="evidence" value="ECO:0007669"/>
    <property type="project" value="InterPro"/>
</dbReference>
<protein>
    <recommendedName>
        <fullName evidence="8">Cation/H+ exchanger transmembrane domain-containing protein</fullName>
    </recommendedName>
</protein>
<dbReference type="GO" id="GO:0015297">
    <property type="term" value="F:antiporter activity"/>
    <property type="evidence" value="ECO:0007669"/>
    <property type="project" value="InterPro"/>
</dbReference>
<feature type="transmembrane region" description="Helical" evidence="7">
    <location>
        <begin position="364"/>
        <end position="381"/>
    </location>
</feature>
<keyword evidence="3 7" id="KW-0812">Transmembrane</keyword>
<keyword evidence="4 7" id="KW-1133">Transmembrane helix</keyword>
<feature type="transmembrane region" description="Helical" evidence="7">
    <location>
        <begin position="450"/>
        <end position="472"/>
    </location>
</feature>
<dbReference type="AlphaFoldDB" id="A0AAV1YT33"/>
<feature type="compositionally biased region" description="Basic and acidic residues" evidence="6">
    <location>
        <begin position="557"/>
        <end position="567"/>
    </location>
</feature>
<dbReference type="Gene3D" id="1.20.1530.20">
    <property type="match status" value="1"/>
</dbReference>
<gene>
    <name evidence="9" type="ORF">LARSCL_LOCUS145</name>
</gene>
<keyword evidence="10" id="KW-1185">Reference proteome</keyword>
<feature type="transmembrane region" description="Helical" evidence="7">
    <location>
        <begin position="260"/>
        <end position="282"/>
    </location>
</feature>
<proteinExistence type="inferred from homology"/>
<evidence type="ECO:0000256" key="6">
    <source>
        <dbReference type="SAM" id="MobiDB-lite"/>
    </source>
</evidence>
<feature type="region of interest" description="Disordered" evidence="6">
    <location>
        <begin position="557"/>
        <end position="621"/>
    </location>
</feature>
<feature type="transmembrane region" description="Helical" evidence="7">
    <location>
        <begin position="338"/>
        <end position="355"/>
    </location>
</feature>
<dbReference type="Proteomes" id="UP001497382">
    <property type="component" value="Unassembled WGS sequence"/>
</dbReference>
<dbReference type="InterPro" id="IPR038770">
    <property type="entry name" value="Na+/solute_symporter_sf"/>
</dbReference>
<dbReference type="PANTHER" id="PTHR31102:SF1">
    <property type="entry name" value="CATION_H+ EXCHANGER DOMAIN-CONTAINING PROTEIN"/>
    <property type="match status" value="1"/>
</dbReference>
<dbReference type="InterPro" id="IPR006153">
    <property type="entry name" value="Cation/H_exchanger_TM"/>
</dbReference>
<comment type="subcellular location">
    <subcellularLocation>
        <location evidence="1">Membrane</location>
        <topology evidence="1">Multi-pass membrane protein</topology>
    </subcellularLocation>
</comment>
<evidence type="ECO:0000313" key="10">
    <source>
        <dbReference type="Proteomes" id="UP001497382"/>
    </source>
</evidence>
<name>A0AAV1YT33_9ARAC</name>
<feature type="transmembrane region" description="Helical" evidence="7">
    <location>
        <begin position="308"/>
        <end position="332"/>
    </location>
</feature>
<feature type="transmembrane region" description="Helical" evidence="7">
    <location>
        <begin position="418"/>
        <end position="438"/>
    </location>
</feature>
<comment type="caution">
    <text evidence="9">The sequence shown here is derived from an EMBL/GenBank/DDBJ whole genome shotgun (WGS) entry which is preliminary data.</text>
</comment>
<evidence type="ECO:0000256" key="7">
    <source>
        <dbReference type="SAM" id="Phobius"/>
    </source>
</evidence>
<dbReference type="GO" id="GO:0016020">
    <property type="term" value="C:membrane"/>
    <property type="evidence" value="ECO:0007669"/>
    <property type="project" value="UniProtKB-SubCell"/>
</dbReference>
<accession>A0AAV1YT33</accession>
<feature type="transmembrane region" description="Helical" evidence="7">
    <location>
        <begin position="142"/>
        <end position="161"/>
    </location>
</feature>
<reference evidence="9 10" key="1">
    <citation type="submission" date="2024-04" db="EMBL/GenBank/DDBJ databases">
        <authorList>
            <person name="Rising A."/>
            <person name="Reimegard J."/>
            <person name="Sonavane S."/>
            <person name="Akerstrom W."/>
            <person name="Nylinder S."/>
            <person name="Hedman E."/>
            <person name="Kallberg Y."/>
        </authorList>
    </citation>
    <scope>NUCLEOTIDE SEQUENCE [LARGE SCALE GENOMIC DNA]</scope>
</reference>
<evidence type="ECO:0000313" key="9">
    <source>
        <dbReference type="EMBL" id="CAL1260988.1"/>
    </source>
</evidence>
<evidence type="ECO:0000256" key="5">
    <source>
        <dbReference type="ARBA" id="ARBA00023136"/>
    </source>
</evidence>
<evidence type="ECO:0000256" key="4">
    <source>
        <dbReference type="ARBA" id="ARBA00022989"/>
    </source>
</evidence>
<feature type="compositionally biased region" description="Polar residues" evidence="6">
    <location>
        <begin position="593"/>
        <end position="621"/>
    </location>
</feature>
<evidence type="ECO:0000256" key="2">
    <source>
        <dbReference type="ARBA" id="ARBA00007367"/>
    </source>
</evidence>
<keyword evidence="5 7" id="KW-0472">Membrane</keyword>
<evidence type="ECO:0000256" key="1">
    <source>
        <dbReference type="ARBA" id="ARBA00004141"/>
    </source>
</evidence>
<evidence type="ECO:0000259" key="8">
    <source>
        <dbReference type="Pfam" id="PF00999"/>
    </source>
</evidence>
<feature type="transmembrane region" description="Helical" evidence="7">
    <location>
        <begin position="115"/>
        <end position="136"/>
    </location>
</feature>